<dbReference type="VEuPathDB" id="FungiDB:A1O9_07457"/>
<gene>
    <name evidence="1" type="ORF">A1O9_07457</name>
</gene>
<dbReference type="OrthoDB" id="4159554at2759"/>
<evidence type="ECO:0008006" key="3">
    <source>
        <dbReference type="Google" id="ProtNLM"/>
    </source>
</evidence>
<evidence type="ECO:0000313" key="1">
    <source>
        <dbReference type="EMBL" id="KEF55877.1"/>
    </source>
</evidence>
<dbReference type="RefSeq" id="XP_013258467.1">
    <property type="nucleotide sequence ID" value="XM_013403013.1"/>
</dbReference>
<accession>A0A072P824</accession>
<sequence>MAVESGPHPSLTRSRTLILQDLLKPALCPTHFHQDPTNPIFPLARLVEASNLLDKIHTTINSPTAESTFNIEEYILTIQTIINLQTILNTEIENRIHLYSGGLGLCNLALLIAFENGADAPPIATVNKNCKYSATESLNSVLSTIMSTVELSTSGARSIDFNLLPPFTTFLVYKAAAILTKGLLMDPRSRDWSERLNNLRLSRNFLRIVSARWLACERYLNLLDEDTTPRILKALEEGG</sequence>
<dbReference type="GeneID" id="25282371"/>
<dbReference type="Proteomes" id="UP000027920">
    <property type="component" value="Unassembled WGS sequence"/>
</dbReference>
<dbReference type="STRING" id="1182545.A0A072P824"/>
<organism evidence="1 2">
    <name type="scientific">Exophiala aquamarina CBS 119918</name>
    <dbReference type="NCBI Taxonomy" id="1182545"/>
    <lineage>
        <taxon>Eukaryota</taxon>
        <taxon>Fungi</taxon>
        <taxon>Dikarya</taxon>
        <taxon>Ascomycota</taxon>
        <taxon>Pezizomycotina</taxon>
        <taxon>Eurotiomycetes</taxon>
        <taxon>Chaetothyriomycetidae</taxon>
        <taxon>Chaetothyriales</taxon>
        <taxon>Herpotrichiellaceae</taxon>
        <taxon>Exophiala</taxon>
    </lineage>
</organism>
<reference evidence="1 2" key="1">
    <citation type="submission" date="2013-03" db="EMBL/GenBank/DDBJ databases">
        <title>The Genome Sequence of Exophiala aquamarina CBS 119918.</title>
        <authorList>
            <consortium name="The Broad Institute Genomics Platform"/>
            <person name="Cuomo C."/>
            <person name="de Hoog S."/>
            <person name="Gorbushina A."/>
            <person name="Walker B."/>
            <person name="Young S.K."/>
            <person name="Zeng Q."/>
            <person name="Gargeya S."/>
            <person name="Fitzgerald M."/>
            <person name="Haas B."/>
            <person name="Abouelleil A."/>
            <person name="Allen A.W."/>
            <person name="Alvarado L."/>
            <person name="Arachchi H.M."/>
            <person name="Berlin A.M."/>
            <person name="Chapman S.B."/>
            <person name="Gainer-Dewar J."/>
            <person name="Goldberg J."/>
            <person name="Griggs A."/>
            <person name="Gujja S."/>
            <person name="Hansen M."/>
            <person name="Howarth C."/>
            <person name="Imamovic A."/>
            <person name="Ireland A."/>
            <person name="Larimer J."/>
            <person name="McCowan C."/>
            <person name="Murphy C."/>
            <person name="Pearson M."/>
            <person name="Poon T.W."/>
            <person name="Priest M."/>
            <person name="Roberts A."/>
            <person name="Saif S."/>
            <person name="Shea T."/>
            <person name="Sisk P."/>
            <person name="Sykes S."/>
            <person name="Wortman J."/>
            <person name="Nusbaum C."/>
            <person name="Birren B."/>
        </authorList>
    </citation>
    <scope>NUCLEOTIDE SEQUENCE [LARGE SCALE GENOMIC DNA]</scope>
    <source>
        <strain evidence="1 2">CBS 119918</strain>
    </source>
</reference>
<keyword evidence="2" id="KW-1185">Reference proteome</keyword>
<dbReference type="HOGENOM" id="CLU_1161142_0_0_1"/>
<dbReference type="AlphaFoldDB" id="A0A072P824"/>
<proteinExistence type="predicted"/>
<dbReference type="EMBL" id="AMGV01000006">
    <property type="protein sequence ID" value="KEF55877.1"/>
    <property type="molecule type" value="Genomic_DNA"/>
</dbReference>
<name>A0A072P824_9EURO</name>
<evidence type="ECO:0000313" key="2">
    <source>
        <dbReference type="Proteomes" id="UP000027920"/>
    </source>
</evidence>
<comment type="caution">
    <text evidence="1">The sequence shown here is derived from an EMBL/GenBank/DDBJ whole genome shotgun (WGS) entry which is preliminary data.</text>
</comment>
<protein>
    <recommendedName>
        <fullName evidence="3">Transcription factor domain-containing protein</fullName>
    </recommendedName>
</protein>